<name>A0A510I5P6_9VIBR</name>
<evidence type="ECO:0008006" key="4">
    <source>
        <dbReference type="Google" id="ProtNLM"/>
    </source>
</evidence>
<gene>
    <name evidence="2" type="ORF">VroAM7_17180</name>
</gene>
<keyword evidence="1" id="KW-0732">Signal</keyword>
<accession>A0A510I5P6</accession>
<organism evidence="2 3">
    <name type="scientific">Vibrio rotiferianus</name>
    <dbReference type="NCBI Taxonomy" id="190895"/>
    <lineage>
        <taxon>Bacteria</taxon>
        <taxon>Pseudomonadati</taxon>
        <taxon>Pseudomonadota</taxon>
        <taxon>Gammaproteobacteria</taxon>
        <taxon>Vibrionales</taxon>
        <taxon>Vibrionaceae</taxon>
        <taxon>Vibrio</taxon>
    </lineage>
</organism>
<evidence type="ECO:0000313" key="3">
    <source>
        <dbReference type="Proteomes" id="UP000315115"/>
    </source>
</evidence>
<protein>
    <recommendedName>
        <fullName evidence="4">Lipoprotein</fullName>
    </recommendedName>
</protein>
<dbReference type="RefSeq" id="WP_143692613.1">
    <property type="nucleotide sequence ID" value="NZ_AP019798.1"/>
</dbReference>
<dbReference type="EMBL" id="AP019798">
    <property type="protein sequence ID" value="BBL89065.1"/>
    <property type="molecule type" value="Genomic_DNA"/>
</dbReference>
<evidence type="ECO:0000313" key="2">
    <source>
        <dbReference type="EMBL" id="BBL89065.1"/>
    </source>
</evidence>
<dbReference type="Proteomes" id="UP000315115">
    <property type="component" value="Chromosome 1"/>
</dbReference>
<dbReference type="AlphaFoldDB" id="A0A510I5P6"/>
<reference evidence="3" key="1">
    <citation type="submission" date="2019-07" db="EMBL/GenBank/DDBJ databases">
        <title>Complete Genome Sequences of Vibrion rotiferianus strain AM7.</title>
        <authorList>
            <person name="Miyazaki K."/>
            <person name="Wiseschart A."/>
            <person name="Pootanakit K."/>
            <person name="Ishimori K."/>
            <person name="Kitahara K."/>
        </authorList>
    </citation>
    <scope>NUCLEOTIDE SEQUENCE [LARGE SCALE GENOMIC DNA]</scope>
    <source>
        <strain evidence="3">AM7</strain>
    </source>
</reference>
<evidence type="ECO:0000256" key="1">
    <source>
        <dbReference type="SAM" id="SignalP"/>
    </source>
</evidence>
<feature type="chain" id="PRO_5021961795" description="Lipoprotein" evidence="1">
    <location>
        <begin position="30"/>
        <end position="135"/>
    </location>
</feature>
<proteinExistence type="predicted"/>
<sequence length="135" mass="14423">MLISNNFPSKGLTLALVLGSSLAVTGCQAVADSPIEALSVNTTPQAVIEVQSAITEIQNTPAPRVAGNVFETSPHLLIEKGRVKGKDNLLLDGSYTDLPDQYTLQIRGESCGLYYAKLDVFVPLESIDCIPYTTP</sequence>
<feature type="signal peptide" evidence="1">
    <location>
        <begin position="1"/>
        <end position="29"/>
    </location>
</feature>